<name>A0A453HIS8_AEGTS</name>
<dbReference type="Gramene" id="AET4Gv20201300.7">
    <property type="protein sequence ID" value="AET4Gv20201300.7"/>
    <property type="gene ID" value="AET4Gv20201300"/>
</dbReference>
<feature type="region of interest" description="Disordered" evidence="1">
    <location>
        <begin position="1"/>
        <end position="55"/>
    </location>
</feature>
<sequence>NDPISPRTCSLRRHRLDGRSPLSRSHSESSPPLRRRQPPRRRRLRCRARPPARQV</sequence>
<feature type="compositionally biased region" description="Basic residues" evidence="1">
    <location>
        <begin position="33"/>
        <end position="55"/>
    </location>
</feature>
<evidence type="ECO:0000313" key="3">
    <source>
        <dbReference type="Proteomes" id="UP000015105"/>
    </source>
</evidence>
<feature type="compositionally biased region" description="Low complexity" evidence="1">
    <location>
        <begin position="19"/>
        <end position="32"/>
    </location>
</feature>
<protein>
    <submittedName>
        <fullName evidence="2">Uncharacterized protein</fullName>
    </submittedName>
</protein>
<proteinExistence type="predicted"/>
<dbReference type="Proteomes" id="UP000015105">
    <property type="component" value="Chromosome 4D"/>
</dbReference>
<organism evidence="2 3">
    <name type="scientific">Aegilops tauschii subsp. strangulata</name>
    <name type="common">Goatgrass</name>
    <dbReference type="NCBI Taxonomy" id="200361"/>
    <lineage>
        <taxon>Eukaryota</taxon>
        <taxon>Viridiplantae</taxon>
        <taxon>Streptophyta</taxon>
        <taxon>Embryophyta</taxon>
        <taxon>Tracheophyta</taxon>
        <taxon>Spermatophyta</taxon>
        <taxon>Magnoliopsida</taxon>
        <taxon>Liliopsida</taxon>
        <taxon>Poales</taxon>
        <taxon>Poaceae</taxon>
        <taxon>BOP clade</taxon>
        <taxon>Pooideae</taxon>
        <taxon>Triticodae</taxon>
        <taxon>Triticeae</taxon>
        <taxon>Triticinae</taxon>
        <taxon>Aegilops</taxon>
    </lineage>
</organism>
<keyword evidence="3" id="KW-1185">Reference proteome</keyword>
<dbReference type="EnsemblPlants" id="AET4Gv20201300.7">
    <property type="protein sequence ID" value="AET4Gv20201300.7"/>
    <property type="gene ID" value="AET4Gv20201300"/>
</dbReference>
<reference evidence="3" key="1">
    <citation type="journal article" date="2014" name="Science">
        <title>Ancient hybridizations among the ancestral genomes of bread wheat.</title>
        <authorList>
            <consortium name="International Wheat Genome Sequencing Consortium,"/>
            <person name="Marcussen T."/>
            <person name="Sandve S.R."/>
            <person name="Heier L."/>
            <person name="Spannagl M."/>
            <person name="Pfeifer M."/>
            <person name="Jakobsen K.S."/>
            <person name="Wulff B.B."/>
            <person name="Steuernagel B."/>
            <person name="Mayer K.F."/>
            <person name="Olsen O.A."/>
        </authorList>
    </citation>
    <scope>NUCLEOTIDE SEQUENCE [LARGE SCALE GENOMIC DNA]</scope>
    <source>
        <strain evidence="3">cv. AL8/78</strain>
    </source>
</reference>
<reference evidence="2" key="5">
    <citation type="journal article" date="2021" name="G3 (Bethesda)">
        <title>Aegilops tauschii genome assembly Aet v5.0 features greater sequence contiguity and improved annotation.</title>
        <authorList>
            <person name="Wang L."/>
            <person name="Zhu T."/>
            <person name="Rodriguez J.C."/>
            <person name="Deal K.R."/>
            <person name="Dubcovsky J."/>
            <person name="McGuire P.E."/>
            <person name="Lux T."/>
            <person name="Spannagl M."/>
            <person name="Mayer K.F.X."/>
            <person name="Baldrich P."/>
            <person name="Meyers B.C."/>
            <person name="Huo N."/>
            <person name="Gu Y.Q."/>
            <person name="Zhou H."/>
            <person name="Devos K.M."/>
            <person name="Bennetzen J.L."/>
            <person name="Unver T."/>
            <person name="Budak H."/>
            <person name="Gulick P.J."/>
            <person name="Galiba G."/>
            <person name="Kalapos B."/>
            <person name="Nelson D.R."/>
            <person name="Li P."/>
            <person name="You F.M."/>
            <person name="Luo M.C."/>
            <person name="Dvorak J."/>
        </authorList>
    </citation>
    <scope>NUCLEOTIDE SEQUENCE [LARGE SCALE GENOMIC DNA]</scope>
    <source>
        <strain evidence="2">cv. AL8/78</strain>
    </source>
</reference>
<reference evidence="3" key="2">
    <citation type="journal article" date="2017" name="Nat. Plants">
        <title>The Aegilops tauschii genome reveals multiple impacts of transposons.</title>
        <authorList>
            <person name="Zhao G."/>
            <person name="Zou C."/>
            <person name="Li K."/>
            <person name="Wang K."/>
            <person name="Li T."/>
            <person name="Gao L."/>
            <person name="Zhang X."/>
            <person name="Wang H."/>
            <person name="Yang Z."/>
            <person name="Liu X."/>
            <person name="Jiang W."/>
            <person name="Mao L."/>
            <person name="Kong X."/>
            <person name="Jiao Y."/>
            <person name="Jia J."/>
        </authorList>
    </citation>
    <scope>NUCLEOTIDE SEQUENCE [LARGE SCALE GENOMIC DNA]</scope>
    <source>
        <strain evidence="3">cv. AL8/78</strain>
    </source>
</reference>
<evidence type="ECO:0000256" key="1">
    <source>
        <dbReference type="SAM" id="MobiDB-lite"/>
    </source>
</evidence>
<reference evidence="2" key="3">
    <citation type="journal article" date="2017" name="Nature">
        <title>Genome sequence of the progenitor of the wheat D genome Aegilops tauschii.</title>
        <authorList>
            <person name="Luo M.C."/>
            <person name="Gu Y.Q."/>
            <person name="Puiu D."/>
            <person name="Wang H."/>
            <person name="Twardziok S.O."/>
            <person name="Deal K.R."/>
            <person name="Huo N."/>
            <person name="Zhu T."/>
            <person name="Wang L."/>
            <person name="Wang Y."/>
            <person name="McGuire P.E."/>
            <person name="Liu S."/>
            <person name="Long H."/>
            <person name="Ramasamy R.K."/>
            <person name="Rodriguez J.C."/>
            <person name="Van S.L."/>
            <person name="Yuan L."/>
            <person name="Wang Z."/>
            <person name="Xia Z."/>
            <person name="Xiao L."/>
            <person name="Anderson O.D."/>
            <person name="Ouyang S."/>
            <person name="Liang Y."/>
            <person name="Zimin A.V."/>
            <person name="Pertea G."/>
            <person name="Qi P."/>
            <person name="Bennetzen J.L."/>
            <person name="Dai X."/>
            <person name="Dawson M.W."/>
            <person name="Muller H.G."/>
            <person name="Kugler K."/>
            <person name="Rivarola-Duarte L."/>
            <person name="Spannagl M."/>
            <person name="Mayer K.F.X."/>
            <person name="Lu F.H."/>
            <person name="Bevan M.W."/>
            <person name="Leroy P."/>
            <person name="Li P."/>
            <person name="You F.M."/>
            <person name="Sun Q."/>
            <person name="Liu Z."/>
            <person name="Lyons E."/>
            <person name="Wicker T."/>
            <person name="Salzberg S.L."/>
            <person name="Devos K.M."/>
            <person name="Dvorak J."/>
        </authorList>
    </citation>
    <scope>NUCLEOTIDE SEQUENCE [LARGE SCALE GENOMIC DNA]</scope>
    <source>
        <strain evidence="2">cv. AL8/78</strain>
    </source>
</reference>
<evidence type="ECO:0000313" key="2">
    <source>
        <dbReference type="EnsemblPlants" id="AET4Gv20201300.7"/>
    </source>
</evidence>
<dbReference type="AlphaFoldDB" id="A0A453HIS8"/>
<reference evidence="2" key="4">
    <citation type="submission" date="2019-03" db="UniProtKB">
        <authorList>
            <consortium name="EnsemblPlants"/>
        </authorList>
    </citation>
    <scope>IDENTIFICATION</scope>
</reference>
<accession>A0A453HIS8</accession>